<keyword evidence="14" id="KW-1185">Reference proteome</keyword>
<dbReference type="Gene3D" id="3.55.40.10">
    <property type="entry name" value="minor pseudopilin epsh domain"/>
    <property type="match status" value="1"/>
</dbReference>
<keyword evidence="7 11" id="KW-1133">Transmembrane helix</keyword>
<organism evidence="13 14">
    <name type="scientific">Stenotrophomonas pictorum JCM 9942</name>
    <dbReference type="NCBI Taxonomy" id="1236960"/>
    <lineage>
        <taxon>Bacteria</taxon>
        <taxon>Pseudomonadati</taxon>
        <taxon>Pseudomonadota</taxon>
        <taxon>Gammaproteobacteria</taxon>
        <taxon>Lysobacterales</taxon>
        <taxon>Lysobacteraceae</taxon>
        <taxon>Stenotrophomonas</taxon>
    </lineage>
</organism>
<keyword evidence="8 11" id="KW-0472">Membrane</keyword>
<evidence type="ECO:0000256" key="7">
    <source>
        <dbReference type="ARBA" id="ARBA00022989"/>
    </source>
</evidence>
<dbReference type="NCBIfam" id="TIGR02532">
    <property type="entry name" value="IV_pilin_GFxxxE"/>
    <property type="match status" value="1"/>
</dbReference>
<evidence type="ECO:0000259" key="12">
    <source>
        <dbReference type="Pfam" id="PF12019"/>
    </source>
</evidence>
<feature type="transmembrane region" description="Helical" evidence="11">
    <location>
        <begin position="21"/>
        <end position="42"/>
    </location>
</feature>
<sequence>MARAPRPRHQPQYICSTGVTLIELLVTTSIIAITLALAAPSFSELLKRQRGIAANNLLVAHLNLARSRAVTHRSIVATCPSTNGSTCHTTPDWTAGWLVFMDSDGNRRPDHPSHIVATETRSPDNDIRITSSAGRNQARYLPDGRSAGSNLTITTCIDNRQSIQIIINNTGRIRLARSSSPAPCT</sequence>
<dbReference type="AlphaFoldDB" id="A0A0R0A883"/>
<dbReference type="InterPro" id="IPR022346">
    <property type="entry name" value="T2SS_GspH"/>
</dbReference>
<dbReference type="RefSeq" id="WP_054656779.1">
    <property type="nucleotide sequence ID" value="NZ_BAZI01000002.1"/>
</dbReference>
<dbReference type="GO" id="GO:0005886">
    <property type="term" value="C:plasma membrane"/>
    <property type="evidence" value="ECO:0007669"/>
    <property type="project" value="UniProtKB-SubCell"/>
</dbReference>
<keyword evidence="4" id="KW-0488">Methylation</keyword>
<evidence type="ECO:0000256" key="2">
    <source>
        <dbReference type="ARBA" id="ARBA00021549"/>
    </source>
</evidence>
<evidence type="ECO:0000256" key="1">
    <source>
        <dbReference type="ARBA" id="ARBA00004377"/>
    </source>
</evidence>
<evidence type="ECO:0000256" key="9">
    <source>
        <dbReference type="ARBA" id="ARBA00025772"/>
    </source>
</evidence>
<keyword evidence="5" id="KW-0997">Cell inner membrane</keyword>
<dbReference type="InterPro" id="IPR012902">
    <property type="entry name" value="N_methyl_site"/>
</dbReference>
<dbReference type="Pfam" id="PF12019">
    <property type="entry name" value="GspH"/>
    <property type="match status" value="1"/>
</dbReference>
<evidence type="ECO:0000256" key="3">
    <source>
        <dbReference type="ARBA" id="ARBA00022475"/>
    </source>
</evidence>
<comment type="caution">
    <text evidence="13">The sequence shown here is derived from an EMBL/GenBank/DDBJ whole genome shotgun (WGS) entry which is preliminary data.</text>
</comment>
<name>A0A0R0A883_9GAMM</name>
<keyword evidence="3" id="KW-1003">Cell membrane</keyword>
<evidence type="ECO:0000256" key="11">
    <source>
        <dbReference type="SAM" id="Phobius"/>
    </source>
</evidence>
<evidence type="ECO:0000256" key="10">
    <source>
        <dbReference type="ARBA" id="ARBA00030775"/>
    </source>
</evidence>
<dbReference type="PROSITE" id="PS00409">
    <property type="entry name" value="PROKAR_NTER_METHYL"/>
    <property type="match status" value="1"/>
</dbReference>
<gene>
    <name evidence="13" type="ORF">ARC78_11740</name>
</gene>
<dbReference type="InterPro" id="IPR045584">
    <property type="entry name" value="Pilin-like"/>
</dbReference>
<evidence type="ECO:0000256" key="5">
    <source>
        <dbReference type="ARBA" id="ARBA00022519"/>
    </source>
</evidence>
<dbReference type="OrthoDB" id="2313614at2"/>
<evidence type="ECO:0000256" key="8">
    <source>
        <dbReference type="ARBA" id="ARBA00023136"/>
    </source>
</evidence>
<reference evidence="13 14" key="1">
    <citation type="submission" date="2015-10" db="EMBL/GenBank/DDBJ databases">
        <title>Genome sequencing and analysis of members of genus Stenotrophomonas.</title>
        <authorList>
            <person name="Patil P.P."/>
            <person name="Midha S."/>
            <person name="Patil P.B."/>
        </authorList>
    </citation>
    <scope>NUCLEOTIDE SEQUENCE [LARGE SCALE GENOMIC DNA]</scope>
    <source>
        <strain evidence="13 14">JCM 9942</strain>
    </source>
</reference>
<evidence type="ECO:0000313" key="14">
    <source>
        <dbReference type="Proteomes" id="UP000050836"/>
    </source>
</evidence>
<comment type="subcellular location">
    <subcellularLocation>
        <location evidence="1">Cell inner membrane</location>
        <topology evidence="1">Single-pass membrane protein</topology>
    </subcellularLocation>
</comment>
<feature type="domain" description="General secretion pathway GspH" evidence="12">
    <location>
        <begin position="56"/>
        <end position="171"/>
    </location>
</feature>
<accession>A0A0R0A883</accession>
<evidence type="ECO:0000256" key="4">
    <source>
        <dbReference type="ARBA" id="ARBA00022481"/>
    </source>
</evidence>
<dbReference type="Proteomes" id="UP000050836">
    <property type="component" value="Unassembled WGS sequence"/>
</dbReference>
<keyword evidence="6 11" id="KW-0812">Transmembrane</keyword>
<evidence type="ECO:0000256" key="6">
    <source>
        <dbReference type="ARBA" id="ARBA00022692"/>
    </source>
</evidence>
<proteinExistence type="inferred from homology"/>
<protein>
    <recommendedName>
        <fullName evidence="2">Type II secretion system protein H</fullName>
    </recommendedName>
    <alternativeName>
        <fullName evidence="10">General secretion pathway protein H</fullName>
    </alternativeName>
</protein>
<evidence type="ECO:0000313" key="13">
    <source>
        <dbReference type="EMBL" id="KRG41254.1"/>
    </source>
</evidence>
<dbReference type="SUPFAM" id="SSF54523">
    <property type="entry name" value="Pili subunits"/>
    <property type="match status" value="1"/>
</dbReference>
<dbReference type="GO" id="GO:0015627">
    <property type="term" value="C:type II protein secretion system complex"/>
    <property type="evidence" value="ECO:0007669"/>
    <property type="project" value="InterPro"/>
</dbReference>
<dbReference type="EMBL" id="LLXS01000028">
    <property type="protein sequence ID" value="KRG41254.1"/>
    <property type="molecule type" value="Genomic_DNA"/>
</dbReference>
<comment type="similarity">
    <text evidence="9">Belongs to the GSP H family.</text>
</comment>
<dbReference type="GO" id="GO:0015628">
    <property type="term" value="P:protein secretion by the type II secretion system"/>
    <property type="evidence" value="ECO:0007669"/>
    <property type="project" value="InterPro"/>
</dbReference>